<sequence>MNDKKYEHPLSVTIPVPFDEPRRHGIYSSKHPDSTIAYARLNKFESEAIERVCKKLDLKLGTFMKFCAVRVAHELERLEDDYLKSGKP</sequence>
<gene>
    <name evidence="1" type="ORF">UFOVP1323_37</name>
</gene>
<organism evidence="1">
    <name type="scientific">uncultured Caudovirales phage</name>
    <dbReference type="NCBI Taxonomy" id="2100421"/>
    <lineage>
        <taxon>Viruses</taxon>
        <taxon>Duplodnaviria</taxon>
        <taxon>Heunggongvirae</taxon>
        <taxon>Uroviricota</taxon>
        <taxon>Caudoviricetes</taxon>
        <taxon>Peduoviridae</taxon>
        <taxon>Maltschvirus</taxon>
        <taxon>Maltschvirus maltsch</taxon>
    </lineage>
</organism>
<accession>A0A6J5RVF9</accession>
<reference evidence="1" key="1">
    <citation type="submission" date="2020-05" db="EMBL/GenBank/DDBJ databases">
        <authorList>
            <person name="Chiriac C."/>
            <person name="Salcher M."/>
            <person name="Ghai R."/>
            <person name="Kavagutti S V."/>
        </authorList>
    </citation>
    <scope>NUCLEOTIDE SEQUENCE</scope>
</reference>
<protein>
    <submittedName>
        <fullName evidence="1">Uncharacterized protein</fullName>
    </submittedName>
</protein>
<name>A0A6J5RVF9_9CAUD</name>
<dbReference type="EMBL" id="LR797264">
    <property type="protein sequence ID" value="CAB4197608.1"/>
    <property type="molecule type" value="Genomic_DNA"/>
</dbReference>
<evidence type="ECO:0000313" key="1">
    <source>
        <dbReference type="EMBL" id="CAB4197608.1"/>
    </source>
</evidence>
<proteinExistence type="predicted"/>